<gene>
    <name evidence="3" type="ORF">GSLYS_00020955001</name>
</gene>
<organism evidence="3 4">
    <name type="scientific">Lymnaea stagnalis</name>
    <name type="common">Great pond snail</name>
    <name type="synonym">Helix stagnalis</name>
    <dbReference type="NCBI Taxonomy" id="6523"/>
    <lineage>
        <taxon>Eukaryota</taxon>
        <taxon>Metazoa</taxon>
        <taxon>Spiralia</taxon>
        <taxon>Lophotrochozoa</taxon>
        <taxon>Mollusca</taxon>
        <taxon>Gastropoda</taxon>
        <taxon>Heterobranchia</taxon>
        <taxon>Euthyneura</taxon>
        <taxon>Panpulmonata</taxon>
        <taxon>Hygrophila</taxon>
        <taxon>Lymnaeoidea</taxon>
        <taxon>Lymnaeidae</taxon>
        <taxon>Lymnaea</taxon>
    </lineage>
</organism>
<feature type="transmembrane region" description="Helical" evidence="1">
    <location>
        <begin position="12"/>
        <end position="31"/>
    </location>
</feature>
<protein>
    <recommendedName>
        <fullName evidence="2">Methyltransferase domain-containing protein</fullName>
    </recommendedName>
</protein>
<dbReference type="PANTHER" id="PTHR32026:SF10">
    <property type="entry name" value="METHYLTRANSFERASE-LIKE PROTEIN 24-RELATED"/>
    <property type="match status" value="1"/>
</dbReference>
<evidence type="ECO:0000313" key="4">
    <source>
        <dbReference type="Proteomes" id="UP001497497"/>
    </source>
</evidence>
<dbReference type="PANTHER" id="PTHR32026">
    <property type="entry name" value="METHYLTRANSFERASE-LIKE PROTEIN 24"/>
    <property type="match status" value="1"/>
</dbReference>
<keyword evidence="4" id="KW-1185">Reference proteome</keyword>
<feature type="domain" description="Methyltransferase" evidence="2">
    <location>
        <begin position="124"/>
        <end position="334"/>
    </location>
</feature>
<evidence type="ECO:0000313" key="3">
    <source>
        <dbReference type="EMBL" id="CAL1547638.1"/>
    </source>
</evidence>
<dbReference type="InterPro" id="IPR025714">
    <property type="entry name" value="Methyltranfer_dom"/>
</dbReference>
<comment type="caution">
    <text evidence="3">The sequence shown here is derived from an EMBL/GenBank/DDBJ whole genome shotgun (WGS) entry which is preliminary data.</text>
</comment>
<dbReference type="InterPro" id="IPR026913">
    <property type="entry name" value="METTL24"/>
</dbReference>
<dbReference type="Gene3D" id="3.40.50.150">
    <property type="entry name" value="Vaccinia Virus protein VP39"/>
    <property type="match status" value="1"/>
</dbReference>
<accession>A0AAV2ILV5</accession>
<keyword evidence="1" id="KW-0472">Membrane</keyword>
<sequence>MGGGFFASRKLLVSGFVLVFGACVFVFAIVMQQGQIPQINFQLPSIITSDKAVQGLTDKAVQGLTDKAVQGLTDKAVQGLTDKAVQGLTEKATVGIKDIFDNSNAIKYLQSYAELFKGKDEDLQDADPNNPESIKTWWQAAAMIDWYINTPLRYKCKKKVAYGNWHVCQDPPYSVKPPCLVYSFGINFDFSFDDAMAKLGCEVHSFDPSMEWEDKKRGPNSTFHNLGLSNKNTDGFNPRKDMYVTKKQIWKMRTIKSVMKELGHEQRTIDVLKIDIEGYEWDVIDNMMETDVFKYIRQFMLEFHLFRDWPVKEDYVYLYKIYTRLREMGFREFSIGPHPKTLKANSFNNQGDSEYVNAFFNRTNSYS</sequence>
<name>A0AAV2ILV5_LYMST</name>
<dbReference type="Proteomes" id="UP001497497">
    <property type="component" value="Unassembled WGS sequence"/>
</dbReference>
<dbReference type="AlphaFoldDB" id="A0AAV2ILV5"/>
<evidence type="ECO:0000259" key="2">
    <source>
        <dbReference type="Pfam" id="PF13383"/>
    </source>
</evidence>
<keyword evidence="1" id="KW-1133">Transmembrane helix</keyword>
<reference evidence="3 4" key="1">
    <citation type="submission" date="2024-04" db="EMBL/GenBank/DDBJ databases">
        <authorList>
            <consortium name="Genoscope - CEA"/>
            <person name="William W."/>
        </authorList>
    </citation>
    <scope>NUCLEOTIDE SEQUENCE [LARGE SCALE GENOMIC DNA]</scope>
</reference>
<dbReference type="InterPro" id="IPR029063">
    <property type="entry name" value="SAM-dependent_MTases_sf"/>
</dbReference>
<dbReference type="EMBL" id="CAXITT010001029">
    <property type="protein sequence ID" value="CAL1547638.1"/>
    <property type="molecule type" value="Genomic_DNA"/>
</dbReference>
<dbReference type="SUPFAM" id="SSF53335">
    <property type="entry name" value="S-adenosyl-L-methionine-dependent methyltransferases"/>
    <property type="match status" value="1"/>
</dbReference>
<evidence type="ECO:0000256" key="1">
    <source>
        <dbReference type="SAM" id="Phobius"/>
    </source>
</evidence>
<proteinExistence type="predicted"/>
<keyword evidence="1" id="KW-0812">Transmembrane</keyword>
<dbReference type="Pfam" id="PF13383">
    <property type="entry name" value="Methyltransf_22"/>
    <property type="match status" value="1"/>
</dbReference>